<evidence type="ECO:0000313" key="6">
    <source>
        <dbReference type="WBParaSite" id="PSAMB.scaffold2886size20728.g19501.t1"/>
    </source>
</evidence>
<keyword evidence="2" id="KW-0648">Protein biosynthesis</keyword>
<dbReference type="Gene3D" id="3.30.479.20">
    <property type="entry name" value="Elongation factor Ts, dimerisation domain"/>
    <property type="match status" value="1"/>
</dbReference>
<name>A0A914W0B6_9BILA</name>
<dbReference type="PANTHER" id="PTHR11741">
    <property type="entry name" value="ELONGATION FACTOR TS"/>
    <property type="match status" value="1"/>
</dbReference>
<feature type="domain" description="Translation elongation factor EFTs/EF1B dimerisation" evidence="4">
    <location>
        <begin position="7"/>
        <end position="144"/>
    </location>
</feature>
<feature type="compositionally biased region" description="Basic and acidic residues" evidence="3">
    <location>
        <begin position="69"/>
        <end position="88"/>
    </location>
</feature>
<dbReference type="AlphaFoldDB" id="A0A914W0B6"/>
<dbReference type="GO" id="GO:0070125">
    <property type="term" value="P:mitochondrial translational elongation"/>
    <property type="evidence" value="ECO:0007669"/>
    <property type="project" value="TreeGrafter"/>
</dbReference>
<dbReference type="InterPro" id="IPR036402">
    <property type="entry name" value="EF-Ts_dimer_sf"/>
</dbReference>
<dbReference type="GO" id="GO:0005739">
    <property type="term" value="C:mitochondrion"/>
    <property type="evidence" value="ECO:0007669"/>
    <property type="project" value="GOC"/>
</dbReference>
<dbReference type="GO" id="GO:0003746">
    <property type="term" value="F:translation elongation factor activity"/>
    <property type="evidence" value="ECO:0007669"/>
    <property type="project" value="UniProtKB-KW"/>
</dbReference>
<dbReference type="InterPro" id="IPR001816">
    <property type="entry name" value="Transl_elong_EFTs/EF1B"/>
</dbReference>
<sequence>MIVGPKDSHLIGYSHPKDSSGSVAVGQFVALVALRPLAEKPLATVAKIGEQLAQHVVGMKPTVMGTMPKETRLDAAAENDNEKKRERPSDEDELNEFYKGEVTHLGDEDALLRQAFMLNPDINVAQFVSGNNIDLIDFVRVECGDKRPAGEQ</sequence>
<accession>A0A914W0B6</accession>
<evidence type="ECO:0000256" key="3">
    <source>
        <dbReference type="SAM" id="MobiDB-lite"/>
    </source>
</evidence>
<evidence type="ECO:0000313" key="5">
    <source>
        <dbReference type="Proteomes" id="UP000887566"/>
    </source>
</evidence>
<reference evidence="6" key="1">
    <citation type="submission" date="2022-11" db="UniProtKB">
        <authorList>
            <consortium name="WormBaseParasite"/>
        </authorList>
    </citation>
    <scope>IDENTIFICATION</scope>
</reference>
<keyword evidence="5" id="KW-1185">Reference proteome</keyword>
<evidence type="ECO:0000256" key="1">
    <source>
        <dbReference type="ARBA" id="ARBA00022768"/>
    </source>
</evidence>
<dbReference type="Proteomes" id="UP000887566">
    <property type="component" value="Unplaced"/>
</dbReference>
<dbReference type="WBParaSite" id="PSAMB.scaffold2886size20728.g19501.t1">
    <property type="protein sequence ID" value="PSAMB.scaffold2886size20728.g19501.t1"/>
    <property type="gene ID" value="PSAMB.scaffold2886size20728.g19501"/>
</dbReference>
<evidence type="ECO:0000259" key="4">
    <source>
        <dbReference type="Pfam" id="PF00889"/>
    </source>
</evidence>
<protein>
    <submittedName>
        <fullName evidence="6">Translation elongation factor EFTs/EF1B dimerisation domain-containing protein</fullName>
    </submittedName>
</protein>
<dbReference type="Pfam" id="PF00889">
    <property type="entry name" value="EF_TS"/>
    <property type="match status" value="1"/>
</dbReference>
<keyword evidence="1" id="KW-0251">Elongation factor</keyword>
<organism evidence="5 6">
    <name type="scientific">Plectus sambesii</name>
    <dbReference type="NCBI Taxonomy" id="2011161"/>
    <lineage>
        <taxon>Eukaryota</taxon>
        <taxon>Metazoa</taxon>
        <taxon>Ecdysozoa</taxon>
        <taxon>Nematoda</taxon>
        <taxon>Chromadorea</taxon>
        <taxon>Plectida</taxon>
        <taxon>Plectina</taxon>
        <taxon>Plectoidea</taxon>
        <taxon>Plectidae</taxon>
        <taxon>Plectus</taxon>
    </lineage>
</organism>
<feature type="region of interest" description="Disordered" evidence="3">
    <location>
        <begin position="67"/>
        <end position="95"/>
    </location>
</feature>
<dbReference type="InterPro" id="IPR014039">
    <property type="entry name" value="Transl_elong_EFTs/EF1B_dimer"/>
</dbReference>
<dbReference type="SUPFAM" id="SSF54713">
    <property type="entry name" value="Elongation factor Ts (EF-Ts), dimerisation domain"/>
    <property type="match status" value="1"/>
</dbReference>
<proteinExistence type="predicted"/>
<dbReference type="PANTHER" id="PTHR11741:SF0">
    <property type="entry name" value="ELONGATION FACTOR TS, MITOCHONDRIAL"/>
    <property type="match status" value="1"/>
</dbReference>
<evidence type="ECO:0000256" key="2">
    <source>
        <dbReference type="ARBA" id="ARBA00022917"/>
    </source>
</evidence>